<feature type="compositionally biased region" description="Polar residues" evidence="1">
    <location>
        <begin position="77"/>
        <end position="93"/>
    </location>
</feature>
<evidence type="ECO:0000256" key="1">
    <source>
        <dbReference type="SAM" id="MobiDB-lite"/>
    </source>
</evidence>
<evidence type="ECO:0000313" key="3">
    <source>
        <dbReference type="WBParaSite" id="nRc.2.0.1.t38030-RA"/>
    </source>
</evidence>
<accession>A0A915KI13</accession>
<name>A0A915KI13_ROMCU</name>
<dbReference type="AlphaFoldDB" id="A0A915KI13"/>
<evidence type="ECO:0000313" key="2">
    <source>
        <dbReference type="Proteomes" id="UP000887565"/>
    </source>
</evidence>
<proteinExistence type="predicted"/>
<dbReference type="WBParaSite" id="nRc.2.0.1.t38030-RA">
    <property type="protein sequence ID" value="nRc.2.0.1.t38030-RA"/>
    <property type="gene ID" value="nRc.2.0.1.g38030"/>
</dbReference>
<keyword evidence="2" id="KW-1185">Reference proteome</keyword>
<dbReference type="Proteomes" id="UP000887565">
    <property type="component" value="Unplaced"/>
</dbReference>
<feature type="compositionally biased region" description="Basic and acidic residues" evidence="1">
    <location>
        <begin position="60"/>
        <end position="76"/>
    </location>
</feature>
<organism evidence="2 3">
    <name type="scientific">Romanomermis culicivorax</name>
    <name type="common">Nematode worm</name>
    <dbReference type="NCBI Taxonomy" id="13658"/>
    <lineage>
        <taxon>Eukaryota</taxon>
        <taxon>Metazoa</taxon>
        <taxon>Ecdysozoa</taxon>
        <taxon>Nematoda</taxon>
        <taxon>Enoplea</taxon>
        <taxon>Dorylaimia</taxon>
        <taxon>Mermithida</taxon>
        <taxon>Mermithoidea</taxon>
        <taxon>Mermithidae</taxon>
        <taxon>Romanomermis</taxon>
    </lineage>
</organism>
<feature type="region of interest" description="Disordered" evidence="1">
    <location>
        <begin position="60"/>
        <end position="93"/>
    </location>
</feature>
<reference evidence="3" key="1">
    <citation type="submission" date="2022-11" db="UniProtKB">
        <authorList>
            <consortium name="WormBaseParasite"/>
        </authorList>
    </citation>
    <scope>IDENTIFICATION</scope>
</reference>
<sequence length="93" mass="10396">MITADVTIQIAPLKSMNIIGRLSRALKTDLSRLPWRRPINNAIVVKFGFITEISVRLSAKEDGRGHRQRRDNEKRSLASTSTSGHTLVSLLTL</sequence>
<protein>
    <submittedName>
        <fullName evidence="3">Uncharacterized protein</fullName>
    </submittedName>
</protein>